<organism evidence="3 4">
    <name type="scientific">Clonorchis sinensis</name>
    <name type="common">Chinese liver fluke</name>
    <dbReference type="NCBI Taxonomy" id="79923"/>
    <lineage>
        <taxon>Eukaryota</taxon>
        <taxon>Metazoa</taxon>
        <taxon>Spiralia</taxon>
        <taxon>Lophotrochozoa</taxon>
        <taxon>Platyhelminthes</taxon>
        <taxon>Trematoda</taxon>
        <taxon>Digenea</taxon>
        <taxon>Opisthorchiida</taxon>
        <taxon>Opisthorchiata</taxon>
        <taxon>Opisthorchiidae</taxon>
        <taxon>Clonorchis</taxon>
    </lineage>
</organism>
<dbReference type="EMBL" id="DF144009">
    <property type="protein sequence ID" value="GAA55403.1"/>
    <property type="molecule type" value="Genomic_DNA"/>
</dbReference>
<keyword evidence="4" id="KW-1185">Reference proteome</keyword>
<sequence length="405" mass="47004">MEVRKPLHHENPSAASSEARPEHGLQPRRWTGRIRKPVRPLQVNPRLRSYVNKLRGGVGCCFGQKAYPTQDWPGIRDACRSGIKPRSDWSKIWTQQPIMTQYWPIAGCQWYKLYTFLITDGMGTGRPVMYSFVESEQFAPKRRLFGLFEEMMGEQHPVRTFVMDKLAAQMRAASVVFGCDVRLCYFHIRKAIKKRITRKWAVHAQSGMVHFGTVTNSRLENANGRLKDRVHHADTLEHAIQKVSRHAEWLVREIEMHTLYHCDRRQILEGEGYILNVVCRMTTYACSLVLRHLGPRPPRLPCDSVSTNKYMLRRVHGRVLSSPIYWVVNNAKEEFSVCVCVNSTGSQYYRMVSFDTSAADWEHFCAHATRSIRKTRDKVYYGQGIRQHISGGTVMIRRQPYEDIF</sequence>
<protein>
    <recommendedName>
        <fullName evidence="2">ZSWIM1/3 RNaseH-like domain-containing protein</fullName>
    </recommendedName>
</protein>
<dbReference type="Pfam" id="PF21056">
    <property type="entry name" value="ZSWIM1-3_RNaseH-like"/>
    <property type="match status" value="1"/>
</dbReference>
<evidence type="ECO:0000313" key="3">
    <source>
        <dbReference type="EMBL" id="GAA55403.1"/>
    </source>
</evidence>
<reference evidence="3" key="1">
    <citation type="journal article" date="2011" name="Genome Biol.">
        <title>The draft genome of the carcinogenic human liver fluke Clonorchis sinensis.</title>
        <authorList>
            <person name="Wang X."/>
            <person name="Chen W."/>
            <person name="Huang Y."/>
            <person name="Sun J."/>
            <person name="Men J."/>
            <person name="Liu H."/>
            <person name="Luo F."/>
            <person name="Guo L."/>
            <person name="Lv X."/>
            <person name="Deng C."/>
            <person name="Zhou C."/>
            <person name="Fan Y."/>
            <person name="Li X."/>
            <person name="Huang L."/>
            <person name="Hu Y."/>
            <person name="Liang C."/>
            <person name="Hu X."/>
            <person name="Xu J."/>
            <person name="Yu X."/>
        </authorList>
    </citation>
    <scope>NUCLEOTIDE SEQUENCE [LARGE SCALE GENOMIC DNA]</scope>
    <source>
        <strain evidence="3">Henan</strain>
    </source>
</reference>
<evidence type="ECO:0000259" key="2">
    <source>
        <dbReference type="Pfam" id="PF21056"/>
    </source>
</evidence>
<reference key="2">
    <citation type="submission" date="2011-10" db="EMBL/GenBank/DDBJ databases">
        <title>The genome and transcriptome sequence of Clonorchis sinensis provide insights into the carcinogenic liver fluke.</title>
        <authorList>
            <person name="Wang X."/>
            <person name="Huang Y."/>
            <person name="Chen W."/>
            <person name="Liu H."/>
            <person name="Guo L."/>
            <person name="Chen Y."/>
            <person name="Luo F."/>
            <person name="Zhou W."/>
            <person name="Sun J."/>
            <person name="Mao Q."/>
            <person name="Liang P."/>
            <person name="Zhou C."/>
            <person name="Tian Y."/>
            <person name="Men J."/>
            <person name="Lv X."/>
            <person name="Huang L."/>
            <person name="Zhou J."/>
            <person name="Hu Y."/>
            <person name="Li R."/>
            <person name="Zhang F."/>
            <person name="Lei H."/>
            <person name="Li X."/>
            <person name="Hu X."/>
            <person name="Liang C."/>
            <person name="Xu J."/>
            <person name="Wu Z."/>
            <person name="Yu X."/>
        </authorList>
    </citation>
    <scope>NUCLEOTIDE SEQUENCE</scope>
    <source>
        <strain>Henan</strain>
    </source>
</reference>
<evidence type="ECO:0000256" key="1">
    <source>
        <dbReference type="SAM" id="MobiDB-lite"/>
    </source>
</evidence>
<evidence type="ECO:0000313" key="4">
    <source>
        <dbReference type="Proteomes" id="UP000008909"/>
    </source>
</evidence>
<gene>
    <name evidence="3" type="ORF">CLF_107837</name>
</gene>
<dbReference type="InterPro" id="IPR052579">
    <property type="entry name" value="Zinc_finger_SWIM"/>
</dbReference>
<dbReference type="PANTHER" id="PTHR31569:SF4">
    <property type="entry name" value="SWIM-TYPE DOMAIN-CONTAINING PROTEIN"/>
    <property type="match status" value="1"/>
</dbReference>
<accession>G7YR23</accession>
<dbReference type="InterPro" id="IPR048324">
    <property type="entry name" value="ZSWIM1-3_RNaseH-like"/>
</dbReference>
<dbReference type="AlphaFoldDB" id="G7YR23"/>
<feature type="region of interest" description="Disordered" evidence="1">
    <location>
        <begin position="1"/>
        <end position="31"/>
    </location>
</feature>
<feature type="domain" description="ZSWIM1/3 RNaseH-like" evidence="2">
    <location>
        <begin position="110"/>
        <end position="172"/>
    </location>
</feature>
<proteinExistence type="predicted"/>
<dbReference type="PANTHER" id="PTHR31569">
    <property type="entry name" value="SWIM-TYPE DOMAIN-CONTAINING PROTEIN"/>
    <property type="match status" value="1"/>
</dbReference>
<name>G7YR23_CLOSI</name>
<feature type="compositionally biased region" description="Basic and acidic residues" evidence="1">
    <location>
        <begin position="1"/>
        <end position="11"/>
    </location>
</feature>
<dbReference type="Proteomes" id="UP000008909">
    <property type="component" value="Unassembled WGS sequence"/>
</dbReference>